<evidence type="ECO:0000313" key="1">
    <source>
        <dbReference type="EMBL" id="KAK1356782.1"/>
    </source>
</evidence>
<evidence type="ECO:0000313" key="2">
    <source>
        <dbReference type="Proteomes" id="UP001237642"/>
    </source>
</evidence>
<dbReference type="EMBL" id="JAUIZM010000011">
    <property type="protein sequence ID" value="KAK1356782.1"/>
    <property type="molecule type" value="Genomic_DNA"/>
</dbReference>
<keyword evidence="2" id="KW-1185">Reference proteome</keyword>
<dbReference type="Proteomes" id="UP001237642">
    <property type="component" value="Unassembled WGS sequence"/>
</dbReference>
<gene>
    <name evidence="1" type="ORF">POM88_050038</name>
</gene>
<protein>
    <submittedName>
        <fullName evidence="1">Uncharacterized protein</fullName>
    </submittedName>
</protein>
<sequence>MLELVEVGILEEEDIEHATSATFNPNRCGIANECWCPITSSLFRRPLTSNDSLVNYSCLVFGNNCLMSVPYKDGARISNPSYLNHMWKFYSNASLPFTGVATFYSQDDFEDFVMIYINNGVVRVCQFNFFCFEDSQDLFTVDSHTGGGEMHGYFVDYGKGCFCLTAYDKSYIYIYTFEITREGMQSGPLKVTHRILSWYVFSIDRFRTEGRRITTIVGCFSPARNEEANSHVEKVAATYFKDMKINENSDPRKQSVSEDCWKVDQRTGADITATGYSLLAFQIPSFFSPKALGARCLNHSIG</sequence>
<name>A0AAD8GWU6_9APIA</name>
<accession>A0AAD8GWU6</accession>
<organism evidence="1 2">
    <name type="scientific">Heracleum sosnowskyi</name>
    <dbReference type="NCBI Taxonomy" id="360622"/>
    <lineage>
        <taxon>Eukaryota</taxon>
        <taxon>Viridiplantae</taxon>
        <taxon>Streptophyta</taxon>
        <taxon>Embryophyta</taxon>
        <taxon>Tracheophyta</taxon>
        <taxon>Spermatophyta</taxon>
        <taxon>Magnoliopsida</taxon>
        <taxon>eudicotyledons</taxon>
        <taxon>Gunneridae</taxon>
        <taxon>Pentapetalae</taxon>
        <taxon>asterids</taxon>
        <taxon>campanulids</taxon>
        <taxon>Apiales</taxon>
        <taxon>Apiaceae</taxon>
        <taxon>Apioideae</taxon>
        <taxon>apioid superclade</taxon>
        <taxon>Tordylieae</taxon>
        <taxon>Tordyliinae</taxon>
        <taxon>Heracleum</taxon>
    </lineage>
</organism>
<reference evidence="1" key="1">
    <citation type="submission" date="2023-02" db="EMBL/GenBank/DDBJ databases">
        <title>Genome of toxic invasive species Heracleum sosnowskyi carries increased number of genes despite the absence of recent whole-genome duplications.</title>
        <authorList>
            <person name="Schelkunov M."/>
            <person name="Shtratnikova V."/>
            <person name="Makarenko M."/>
            <person name="Klepikova A."/>
            <person name="Omelchenko D."/>
            <person name="Novikova G."/>
            <person name="Obukhova E."/>
            <person name="Bogdanov V."/>
            <person name="Penin A."/>
            <person name="Logacheva M."/>
        </authorList>
    </citation>
    <scope>NUCLEOTIDE SEQUENCE</scope>
    <source>
        <strain evidence="1">Hsosn_3</strain>
        <tissue evidence="1">Leaf</tissue>
    </source>
</reference>
<comment type="caution">
    <text evidence="1">The sequence shown here is derived from an EMBL/GenBank/DDBJ whole genome shotgun (WGS) entry which is preliminary data.</text>
</comment>
<reference evidence="1" key="2">
    <citation type="submission" date="2023-05" db="EMBL/GenBank/DDBJ databases">
        <authorList>
            <person name="Schelkunov M.I."/>
        </authorList>
    </citation>
    <scope>NUCLEOTIDE SEQUENCE</scope>
    <source>
        <strain evidence="1">Hsosn_3</strain>
        <tissue evidence="1">Leaf</tissue>
    </source>
</reference>
<dbReference type="AlphaFoldDB" id="A0AAD8GWU6"/>
<proteinExistence type="predicted"/>